<dbReference type="GO" id="GO:0032993">
    <property type="term" value="C:protein-DNA complex"/>
    <property type="evidence" value="ECO:0007669"/>
    <property type="project" value="TreeGrafter"/>
</dbReference>
<feature type="domain" description="HTH lysR-type" evidence="6">
    <location>
        <begin position="26"/>
        <end position="73"/>
    </location>
</feature>
<reference evidence="7 8" key="1">
    <citation type="journal article" date="2011" name="J. Bacteriol.">
        <title>Genome sequence of Chthoniobacter flavus Ellin428, an aerobic heterotrophic soil bacterium.</title>
        <authorList>
            <person name="Kant R."/>
            <person name="van Passel M.W."/>
            <person name="Palva A."/>
            <person name="Lucas S."/>
            <person name="Lapidus A."/>
            <person name="Glavina Del Rio T."/>
            <person name="Dalin E."/>
            <person name="Tice H."/>
            <person name="Bruce D."/>
            <person name="Goodwin L."/>
            <person name="Pitluck S."/>
            <person name="Larimer F.W."/>
            <person name="Land M.L."/>
            <person name="Hauser L."/>
            <person name="Sangwan P."/>
            <person name="de Vos W.M."/>
            <person name="Janssen P.H."/>
            <person name="Smidt H."/>
        </authorList>
    </citation>
    <scope>NUCLEOTIDE SEQUENCE [LARGE SCALE GENOMIC DNA]</scope>
    <source>
        <strain evidence="7 8">Ellin428</strain>
    </source>
</reference>
<evidence type="ECO:0000259" key="6">
    <source>
        <dbReference type="PROSITE" id="PS50931"/>
    </source>
</evidence>
<dbReference type="GO" id="GO:0003700">
    <property type="term" value="F:DNA-binding transcription factor activity"/>
    <property type="evidence" value="ECO:0007669"/>
    <property type="project" value="InterPro"/>
</dbReference>
<dbReference type="PANTHER" id="PTHR30346">
    <property type="entry name" value="TRANSCRIPTIONAL DUAL REGULATOR HCAR-RELATED"/>
    <property type="match status" value="1"/>
</dbReference>
<keyword evidence="4" id="KW-0010">Activator</keyword>
<dbReference type="InterPro" id="IPR036390">
    <property type="entry name" value="WH_DNA-bd_sf"/>
</dbReference>
<name>B4CXF3_9BACT</name>
<dbReference type="Gene3D" id="3.40.190.10">
    <property type="entry name" value="Periplasmic binding protein-like II"/>
    <property type="match status" value="2"/>
</dbReference>
<keyword evidence="2" id="KW-0805">Transcription regulation</keyword>
<evidence type="ECO:0000256" key="1">
    <source>
        <dbReference type="ARBA" id="ARBA00009437"/>
    </source>
</evidence>
<dbReference type="eggNOG" id="COG0583">
    <property type="taxonomic scope" value="Bacteria"/>
</dbReference>
<dbReference type="CDD" id="cd05466">
    <property type="entry name" value="PBP2_LTTR_substrate"/>
    <property type="match status" value="1"/>
</dbReference>
<comment type="caution">
    <text evidence="7">The sequence shown here is derived from an EMBL/GenBank/DDBJ whole genome shotgun (WGS) entry which is preliminary data.</text>
</comment>
<proteinExistence type="inferred from homology"/>
<dbReference type="Proteomes" id="UP000005824">
    <property type="component" value="Unassembled WGS sequence"/>
</dbReference>
<accession>B4CXF3</accession>
<dbReference type="InParanoid" id="B4CXF3"/>
<dbReference type="GO" id="GO:0003677">
    <property type="term" value="F:DNA binding"/>
    <property type="evidence" value="ECO:0007669"/>
    <property type="project" value="UniProtKB-KW"/>
</dbReference>
<keyword evidence="3" id="KW-0238">DNA-binding</keyword>
<dbReference type="SUPFAM" id="SSF53850">
    <property type="entry name" value="Periplasmic binding protein-like II"/>
    <property type="match status" value="1"/>
</dbReference>
<evidence type="ECO:0000256" key="4">
    <source>
        <dbReference type="ARBA" id="ARBA00023159"/>
    </source>
</evidence>
<dbReference type="Gene3D" id="1.10.10.10">
    <property type="entry name" value="Winged helix-like DNA-binding domain superfamily/Winged helix DNA-binding domain"/>
    <property type="match status" value="1"/>
</dbReference>
<protein>
    <submittedName>
        <fullName evidence="7">Transcriptional regulator, LysR family</fullName>
    </submittedName>
</protein>
<dbReference type="EMBL" id="ABVL01000003">
    <property type="protein sequence ID" value="EDY20951.1"/>
    <property type="molecule type" value="Genomic_DNA"/>
</dbReference>
<dbReference type="PRINTS" id="PR00039">
    <property type="entry name" value="HTHLYSR"/>
</dbReference>
<evidence type="ECO:0000256" key="3">
    <source>
        <dbReference type="ARBA" id="ARBA00023125"/>
    </source>
</evidence>
<evidence type="ECO:0000313" key="8">
    <source>
        <dbReference type="Proteomes" id="UP000005824"/>
    </source>
</evidence>
<dbReference type="InterPro" id="IPR036388">
    <property type="entry name" value="WH-like_DNA-bd_sf"/>
</dbReference>
<comment type="similarity">
    <text evidence="1">Belongs to the LysR transcriptional regulatory family.</text>
</comment>
<dbReference type="FunCoup" id="B4CXF3">
    <property type="interactions" value="188"/>
</dbReference>
<dbReference type="SUPFAM" id="SSF46785">
    <property type="entry name" value="Winged helix' DNA-binding domain"/>
    <property type="match status" value="1"/>
</dbReference>
<dbReference type="AlphaFoldDB" id="B4CXF3"/>
<dbReference type="InterPro" id="IPR000847">
    <property type="entry name" value="LysR_HTH_N"/>
</dbReference>
<keyword evidence="5" id="KW-0804">Transcription</keyword>
<keyword evidence="8" id="KW-1185">Reference proteome</keyword>
<dbReference type="Pfam" id="PF03466">
    <property type="entry name" value="LysR_substrate"/>
    <property type="match status" value="1"/>
</dbReference>
<organism evidence="7 8">
    <name type="scientific">Chthoniobacter flavus Ellin428</name>
    <dbReference type="NCBI Taxonomy" id="497964"/>
    <lineage>
        <taxon>Bacteria</taxon>
        <taxon>Pseudomonadati</taxon>
        <taxon>Verrucomicrobiota</taxon>
        <taxon>Spartobacteria</taxon>
        <taxon>Chthoniobacterales</taxon>
        <taxon>Chthoniobacteraceae</taxon>
        <taxon>Chthoniobacter</taxon>
    </lineage>
</organism>
<dbReference type="PANTHER" id="PTHR30346:SF26">
    <property type="entry name" value="HYDROGEN PEROXIDE-INDUCIBLE GENES ACTIVATOR"/>
    <property type="match status" value="1"/>
</dbReference>
<sequence>MLKYYFPVITIGTVYGDESASLRRGAVARAGNFTRAAEQCRVSQPSLSQQIQKLEEELGERLFDRMKRQTKLTSYGEAFVRRAVRILEEAEMALREATDAKSLLSGMLTIGVLPTIAPYLLPEAISAFARKYPGVEVVVQEDTTGHLLKHLTTYEIDFAIASNPIEDSRFEIQELFAEELLLALPAGHPLARKRTVPASALKGERLIVMREGHCLGDQVLGFCEHREMKPTVSFRSAQLETIYALVAAGLGLSLIPAMAAATERANALELRSIQAPRPERKILAVWPKQRPLGRAARVFLDLMSARSKR</sequence>
<evidence type="ECO:0000256" key="2">
    <source>
        <dbReference type="ARBA" id="ARBA00023015"/>
    </source>
</evidence>
<dbReference type="InterPro" id="IPR005119">
    <property type="entry name" value="LysR_subst-bd"/>
</dbReference>
<evidence type="ECO:0000313" key="7">
    <source>
        <dbReference type="EMBL" id="EDY20951.1"/>
    </source>
</evidence>
<dbReference type="FunFam" id="1.10.10.10:FF:000001">
    <property type="entry name" value="LysR family transcriptional regulator"/>
    <property type="match status" value="1"/>
</dbReference>
<gene>
    <name evidence="7" type="ORF">CfE428DRAFT_1244</name>
</gene>
<dbReference type="PROSITE" id="PS50931">
    <property type="entry name" value="HTH_LYSR"/>
    <property type="match status" value="1"/>
</dbReference>
<evidence type="ECO:0000256" key="5">
    <source>
        <dbReference type="ARBA" id="ARBA00023163"/>
    </source>
</evidence>
<dbReference type="Pfam" id="PF00126">
    <property type="entry name" value="HTH_1"/>
    <property type="match status" value="1"/>
</dbReference>
<dbReference type="STRING" id="497964.CfE428DRAFT_1244"/>